<comment type="caution">
    <text evidence="1">The sequence shown here is derived from an EMBL/GenBank/DDBJ whole genome shotgun (WGS) entry which is preliminary data.</text>
</comment>
<accession>A0ABP6ZQJ8</accession>
<dbReference type="EMBL" id="BAAAZO010000005">
    <property type="protein sequence ID" value="GAA3614797.1"/>
    <property type="molecule type" value="Genomic_DNA"/>
</dbReference>
<dbReference type="RefSeq" id="WP_231488980.1">
    <property type="nucleotide sequence ID" value="NZ_BAAAZO010000005.1"/>
</dbReference>
<proteinExistence type="predicted"/>
<keyword evidence="2" id="KW-1185">Reference proteome</keyword>
<organism evidence="1 2">
    <name type="scientific">Kineosporia mesophila</name>
    <dbReference type="NCBI Taxonomy" id="566012"/>
    <lineage>
        <taxon>Bacteria</taxon>
        <taxon>Bacillati</taxon>
        <taxon>Actinomycetota</taxon>
        <taxon>Actinomycetes</taxon>
        <taxon>Kineosporiales</taxon>
        <taxon>Kineosporiaceae</taxon>
        <taxon>Kineosporia</taxon>
    </lineage>
</organism>
<protein>
    <submittedName>
        <fullName evidence="1">Uncharacterized protein</fullName>
    </submittedName>
</protein>
<dbReference type="Proteomes" id="UP001501074">
    <property type="component" value="Unassembled WGS sequence"/>
</dbReference>
<reference evidence="2" key="1">
    <citation type="journal article" date="2019" name="Int. J. Syst. Evol. Microbiol.">
        <title>The Global Catalogue of Microorganisms (GCM) 10K type strain sequencing project: providing services to taxonomists for standard genome sequencing and annotation.</title>
        <authorList>
            <consortium name="The Broad Institute Genomics Platform"/>
            <consortium name="The Broad Institute Genome Sequencing Center for Infectious Disease"/>
            <person name="Wu L."/>
            <person name="Ma J."/>
        </authorList>
    </citation>
    <scope>NUCLEOTIDE SEQUENCE [LARGE SCALE GENOMIC DNA]</scope>
    <source>
        <strain evidence="2">JCM 16902</strain>
    </source>
</reference>
<gene>
    <name evidence="1" type="ORF">GCM10022223_33820</name>
</gene>
<evidence type="ECO:0000313" key="2">
    <source>
        <dbReference type="Proteomes" id="UP001501074"/>
    </source>
</evidence>
<name>A0ABP6ZQJ8_9ACTN</name>
<evidence type="ECO:0000313" key="1">
    <source>
        <dbReference type="EMBL" id="GAA3614797.1"/>
    </source>
</evidence>
<sequence length="207" mass="22225">MAQWHGDLDAAAAIFEHAYELHRETELYSSGVYDIALIGLRWDRDGFRTPVPLREVDRTSGPWARVALCVATGRIAEADRLIGLELAARQPAVWTTYGKLTMLAHLVADIGAEHHARDLISRLTPIAHCIATIGHVGLVGPVALAVARLHHLLGETTAALAQLAVATELARRTDGLPSLRRCQALAMTINGAIDVPPGVATVTTART</sequence>